<keyword evidence="5" id="KW-1185">Reference proteome</keyword>
<evidence type="ECO:0000259" key="3">
    <source>
        <dbReference type="Pfam" id="PF07910"/>
    </source>
</evidence>
<dbReference type="Gene3D" id="3.90.70.130">
    <property type="match status" value="1"/>
</dbReference>
<accession>A0A2J6RY19</accession>
<name>A0A2J6RY19_HYAVF</name>
<dbReference type="OrthoDB" id="288987at2759"/>
<feature type="domain" description="UFSP1/2/DUB catalytic" evidence="3">
    <location>
        <begin position="244"/>
        <end position="462"/>
    </location>
</feature>
<feature type="region of interest" description="Disordered" evidence="2">
    <location>
        <begin position="465"/>
        <end position="484"/>
    </location>
</feature>
<feature type="compositionally biased region" description="Basic and acidic residues" evidence="2">
    <location>
        <begin position="174"/>
        <end position="185"/>
    </location>
</feature>
<reference evidence="4 5" key="1">
    <citation type="submission" date="2016-04" db="EMBL/GenBank/DDBJ databases">
        <title>A degradative enzymes factory behind the ericoid mycorrhizal symbiosis.</title>
        <authorList>
            <consortium name="DOE Joint Genome Institute"/>
            <person name="Martino E."/>
            <person name="Morin E."/>
            <person name="Grelet G."/>
            <person name="Kuo A."/>
            <person name="Kohler A."/>
            <person name="Daghino S."/>
            <person name="Barry K."/>
            <person name="Choi C."/>
            <person name="Cichocki N."/>
            <person name="Clum A."/>
            <person name="Copeland A."/>
            <person name="Hainaut M."/>
            <person name="Haridas S."/>
            <person name="Labutti K."/>
            <person name="Lindquist E."/>
            <person name="Lipzen A."/>
            <person name="Khouja H.-R."/>
            <person name="Murat C."/>
            <person name="Ohm R."/>
            <person name="Olson A."/>
            <person name="Spatafora J."/>
            <person name="Veneault-Fourrey C."/>
            <person name="Henrissat B."/>
            <person name="Grigoriev I."/>
            <person name="Martin F."/>
            <person name="Perotto S."/>
        </authorList>
    </citation>
    <scope>NUCLEOTIDE SEQUENCE [LARGE SCALE GENOMIC DNA]</scope>
    <source>
        <strain evidence="4 5">F</strain>
    </source>
</reference>
<evidence type="ECO:0000313" key="4">
    <source>
        <dbReference type="EMBL" id="PMD43403.1"/>
    </source>
</evidence>
<evidence type="ECO:0000256" key="2">
    <source>
        <dbReference type="SAM" id="MobiDB-lite"/>
    </source>
</evidence>
<keyword evidence="1" id="KW-0378">Hydrolase</keyword>
<proteinExistence type="predicted"/>
<protein>
    <submittedName>
        <fullName evidence="4">DUF1671-domain-containing protein</fullName>
    </submittedName>
</protein>
<organism evidence="4 5">
    <name type="scientific">Hyaloscypha variabilis (strain UAMH 11265 / GT02V1 / F)</name>
    <name type="common">Meliniomyces variabilis</name>
    <dbReference type="NCBI Taxonomy" id="1149755"/>
    <lineage>
        <taxon>Eukaryota</taxon>
        <taxon>Fungi</taxon>
        <taxon>Dikarya</taxon>
        <taxon>Ascomycota</taxon>
        <taxon>Pezizomycotina</taxon>
        <taxon>Leotiomycetes</taxon>
        <taxon>Helotiales</taxon>
        <taxon>Hyaloscyphaceae</taxon>
        <taxon>Hyaloscypha</taxon>
        <taxon>Hyaloscypha variabilis</taxon>
    </lineage>
</organism>
<dbReference type="Proteomes" id="UP000235786">
    <property type="component" value="Unassembled WGS sequence"/>
</dbReference>
<dbReference type="Pfam" id="PF07910">
    <property type="entry name" value="Peptidase_C78"/>
    <property type="match status" value="1"/>
</dbReference>
<evidence type="ECO:0000256" key="1">
    <source>
        <dbReference type="ARBA" id="ARBA00022801"/>
    </source>
</evidence>
<evidence type="ECO:0000313" key="5">
    <source>
        <dbReference type="Proteomes" id="UP000235786"/>
    </source>
</evidence>
<dbReference type="GO" id="GO:0016787">
    <property type="term" value="F:hydrolase activity"/>
    <property type="evidence" value="ECO:0007669"/>
    <property type="project" value="UniProtKB-KW"/>
</dbReference>
<dbReference type="InterPro" id="IPR012462">
    <property type="entry name" value="UFSP1/2_DUB_cat"/>
</dbReference>
<dbReference type="EMBL" id="KZ613942">
    <property type="protein sequence ID" value="PMD43403.1"/>
    <property type="molecule type" value="Genomic_DNA"/>
</dbReference>
<gene>
    <name evidence="4" type="ORF">L207DRAFT_509938</name>
</gene>
<sequence length="484" mass="54490">MDQAGLISCPFCGSKADGDYQIMLHLETDHPEDGQSPFVVKDDASIAALLSLNDGQDERYANCPVEGCGEAILLTELDSHIEMHEEEQDSGDNQSSRSSKRIKLEPEIEAAFDTKLSHALRNLEDMHERQVSETPSSDRQEVTKAAWKSILKMPDSSPKAPAASNSKTPRRRLGKSELGPHAHEKQMPSWLVKLLQEQDGAYKSGTRLDNHGKLYKVKWRPNMARGIIPVLEQLLYQDMYVEFAYLCDPAVKHVSKLRREGGFCGYRNIQMMCSYIIGAESQGYEHFKGKIPSIFDIQDNIENAWDLGINAQGRIETGGIRGTRKYIGTPDAQAMFCCLGIACDAQGLKPKENSRPAYELLFNAVEQYFVNGCKDYNPKVRCTALPPIYFQHPGHSMTIVGFERKVDGSKDIIVFDPMFHDSSNVTQLIDIHRFIVKQPEDALRAYRRGVKYLKRYNEFELLKLTPPQQPKPEGDLADAQDSGE</sequence>
<feature type="compositionally biased region" description="Acidic residues" evidence="2">
    <location>
        <begin position="475"/>
        <end position="484"/>
    </location>
</feature>
<dbReference type="STRING" id="1149755.A0A2J6RY19"/>
<feature type="compositionally biased region" description="Low complexity" evidence="2">
    <location>
        <begin position="152"/>
        <end position="167"/>
    </location>
</feature>
<dbReference type="AlphaFoldDB" id="A0A2J6RY19"/>
<feature type="region of interest" description="Disordered" evidence="2">
    <location>
        <begin position="150"/>
        <end position="185"/>
    </location>
</feature>